<dbReference type="GO" id="GO:0016740">
    <property type="term" value="F:transferase activity"/>
    <property type="evidence" value="ECO:0007669"/>
    <property type="project" value="UniProtKB-KW"/>
</dbReference>
<dbReference type="Gene3D" id="2.40.100.10">
    <property type="entry name" value="Cyclophilin-like"/>
    <property type="match status" value="1"/>
</dbReference>
<dbReference type="RefSeq" id="WP_129490637.1">
    <property type="nucleotide sequence ID" value="NZ_SBAP01000006.1"/>
</dbReference>
<dbReference type="InterPro" id="IPR029000">
    <property type="entry name" value="Cyclophilin-like_dom_sf"/>
</dbReference>
<keyword evidence="5" id="KW-0808">Transferase</keyword>
<comment type="caution">
    <text evidence="5">The sequence shown here is derived from an EMBL/GenBank/DDBJ whole genome shotgun (WGS) entry which is preliminary data.</text>
</comment>
<dbReference type="AlphaFoldDB" id="A0A4Q2KY91"/>
<reference evidence="5 6" key="1">
    <citation type="submission" date="2019-01" db="EMBL/GenBank/DDBJ databases">
        <title>Fusobacterium necrophorum Isolated From the Uterus of Dairy Cows.</title>
        <authorList>
            <person name="Francis A.M."/>
        </authorList>
    </citation>
    <scope>NUCLEOTIDE SEQUENCE [LARGE SCALE GENOMIC DNA]</scope>
    <source>
        <strain evidence="5 6">KG35</strain>
    </source>
</reference>
<accession>A0A4Q2KY91</accession>
<dbReference type="Proteomes" id="UP000289216">
    <property type="component" value="Unassembled WGS sequence"/>
</dbReference>
<dbReference type="PANTHER" id="PTHR43309">
    <property type="entry name" value="5-OXOPROLINASE SUBUNIT C"/>
    <property type="match status" value="1"/>
</dbReference>
<organism evidence="5 6">
    <name type="scientific">Fusobacterium necrophorum</name>
    <dbReference type="NCBI Taxonomy" id="859"/>
    <lineage>
        <taxon>Bacteria</taxon>
        <taxon>Fusobacteriati</taxon>
        <taxon>Fusobacteriota</taxon>
        <taxon>Fusobacteriia</taxon>
        <taxon>Fusobacteriales</taxon>
        <taxon>Fusobacteriaceae</taxon>
        <taxon>Fusobacterium</taxon>
    </lineage>
</organism>
<name>A0A4Q2KY91_9FUSO</name>
<keyword evidence="3" id="KW-0067">ATP-binding</keyword>
<dbReference type="PANTHER" id="PTHR43309:SF5">
    <property type="entry name" value="5-OXOPROLINASE SUBUNIT C"/>
    <property type="match status" value="1"/>
</dbReference>
<evidence type="ECO:0000313" key="6">
    <source>
        <dbReference type="Proteomes" id="UP000289216"/>
    </source>
</evidence>
<sequence length="348" mass="39299">MPSIKVHKAGLCTTIQDIGRIGYQQFGIPVSGAMDEFAFTVANYLVERDKKNAVLEIQFLGPSLEFDFDVTIAITGANIQPKINHQDVKMWESIQVKKGDILSFGSLKSGIRTYLAFSAEIDVPLVMGSKSTLLKSKLGGLEGRAFKTGDIIPFKDVKVLSKKHSLDRKYIPEYKHHQDIRILLGPQDHYFEEAAIKTMLENTYQVTKDADRMGMRLAGEAIKHRDKADIISDAAVFGSIQVPGNGQPIILLADRQTTGGYTKIATVIRVDLPKLAQMLPNDSIKFSLVSMEEAQKEYKEFYRVLEEIKESFIEKPKIYTEQELYIMKKLFGNRRKIKKIEIYEQGGK</sequence>
<dbReference type="InterPro" id="IPR003778">
    <property type="entry name" value="CT_A_B"/>
</dbReference>
<gene>
    <name evidence="5" type="ORF">EPT53_02815</name>
</gene>
<feature type="domain" description="Carboxyltransferase" evidence="4">
    <location>
        <begin position="25"/>
        <end position="302"/>
    </location>
</feature>
<evidence type="ECO:0000313" key="5">
    <source>
        <dbReference type="EMBL" id="RXZ70638.1"/>
    </source>
</evidence>
<dbReference type="SMART" id="SM00797">
    <property type="entry name" value="AHS2"/>
    <property type="match status" value="1"/>
</dbReference>
<evidence type="ECO:0000256" key="3">
    <source>
        <dbReference type="ARBA" id="ARBA00022840"/>
    </source>
</evidence>
<dbReference type="Pfam" id="PF02626">
    <property type="entry name" value="CT_A_B"/>
    <property type="match status" value="1"/>
</dbReference>
<dbReference type="InterPro" id="IPR052708">
    <property type="entry name" value="PxpC"/>
</dbReference>
<proteinExistence type="predicted"/>
<evidence type="ECO:0000259" key="4">
    <source>
        <dbReference type="SMART" id="SM00797"/>
    </source>
</evidence>
<evidence type="ECO:0000256" key="2">
    <source>
        <dbReference type="ARBA" id="ARBA00022801"/>
    </source>
</evidence>
<dbReference type="GO" id="GO:0005524">
    <property type="term" value="F:ATP binding"/>
    <property type="evidence" value="ECO:0007669"/>
    <property type="project" value="UniProtKB-KW"/>
</dbReference>
<dbReference type="SUPFAM" id="SSF50891">
    <property type="entry name" value="Cyclophilin-like"/>
    <property type="match status" value="1"/>
</dbReference>
<dbReference type="GO" id="GO:0016787">
    <property type="term" value="F:hydrolase activity"/>
    <property type="evidence" value="ECO:0007669"/>
    <property type="project" value="UniProtKB-KW"/>
</dbReference>
<protein>
    <submittedName>
        <fullName evidence="5">Biotin-dependent carboxyltransferase family protein</fullName>
    </submittedName>
</protein>
<keyword evidence="1" id="KW-0547">Nucleotide-binding</keyword>
<keyword evidence="2" id="KW-0378">Hydrolase</keyword>
<dbReference type="NCBIfam" id="TIGR00724">
    <property type="entry name" value="urea_amlyse_rel"/>
    <property type="match status" value="1"/>
</dbReference>
<dbReference type="EMBL" id="SBAP01000006">
    <property type="protein sequence ID" value="RXZ70638.1"/>
    <property type="molecule type" value="Genomic_DNA"/>
</dbReference>
<evidence type="ECO:0000256" key="1">
    <source>
        <dbReference type="ARBA" id="ARBA00022741"/>
    </source>
</evidence>